<accession>A0A504U8C6</accession>
<feature type="region of interest" description="Disordered" evidence="3">
    <location>
        <begin position="914"/>
        <end position="933"/>
    </location>
</feature>
<dbReference type="InterPro" id="IPR036388">
    <property type="entry name" value="WH-like_DNA-bd_sf"/>
</dbReference>
<gene>
    <name evidence="5" type="ORF">FJQ55_20245</name>
</gene>
<dbReference type="InterPro" id="IPR027417">
    <property type="entry name" value="P-loop_NTPase"/>
</dbReference>
<keyword evidence="6" id="KW-1185">Reference proteome</keyword>
<dbReference type="Pfam" id="PF00486">
    <property type="entry name" value="Trans_reg_C"/>
    <property type="match status" value="1"/>
</dbReference>
<dbReference type="Proteomes" id="UP000316429">
    <property type="component" value="Unassembled WGS sequence"/>
</dbReference>
<organism evidence="5 6">
    <name type="scientific">Rhizobium glycinendophyticum</name>
    <dbReference type="NCBI Taxonomy" id="2589807"/>
    <lineage>
        <taxon>Bacteria</taxon>
        <taxon>Pseudomonadati</taxon>
        <taxon>Pseudomonadota</taxon>
        <taxon>Alphaproteobacteria</taxon>
        <taxon>Hyphomicrobiales</taxon>
        <taxon>Rhizobiaceae</taxon>
        <taxon>Rhizobium/Agrobacterium group</taxon>
        <taxon>Rhizobium</taxon>
    </lineage>
</organism>
<evidence type="ECO:0000256" key="2">
    <source>
        <dbReference type="PROSITE-ProRule" id="PRU01091"/>
    </source>
</evidence>
<dbReference type="InterPro" id="IPR016032">
    <property type="entry name" value="Sig_transdc_resp-reg_C-effctor"/>
</dbReference>
<dbReference type="CDD" id="cd00383">
    <property type="entry name" value="trans_reg_C"/>
    <property type="match status" value="1"/>
</dbReference>
<dbReference type="Gene3D" id="3.40.50.300">
    <property type="entry name" value="P-loop containing nucleotide triphosphate hydrolases"/>
    <property type="match status" value="1"/>
</dbReference>
<dbReference type="SMART" id="SM00862">
    <property type="entry name" value="Trans_reg_C"/>
    <property type="match status" value="1"/>
</dbReference>
<dbReference type="SUPFAM" id="SSF46894">
    <property type="entry name" value="C-terminal effector domain of the bipartite response regulators"/>
    <property type="match status" value="1"/>
</dbReference>
<dbReference type="Gene3D" id="1.10.10.10">
    <property type="entry name" value="Winged helix-like DNA-binding domain superfamily/Winged helix DNA-binding domain"/>
    <property type="match status" value="1"/>
</dbReference>
<dbReference type="Pfam" id="PF00931">
    <property type="entry name" value="NB-ARC"/>
    <property type="match status" value="1"/>
</dbReference>
<keyword evidence="1 2" id="KW-0238">DNA-binding</keyword>
<evidence type="ECO:0000256" key="3">
    <source>
        <dbReference type="SAM" id="MobiDB-lite"/>
    </source>
</evidence>
<dbReference type="SMART" id="SM00382">
    <property type="entry name" value="AAA"/>
    <property type="match status" value="1"/>
</dbReference>
<dbReference type="PROSITE" id="PS51755">
    <property type="entry name" value="OMPR_PHOB"/>
    <property type="match status" value="1"/>
</dbReference>
<dbReference type="InterPro" id="IPR011990">
    <property type="entry name" value="TPR-like_helical_dom_sf"/>
</dbReference>
<evidence type="ECO:0000313" key="6">
    <source>
        <dbReference type="Proteomes" id="UP000316429"/>
    </source>
</evidence>
<evidence type="ECO:0000259" key="4">
    <source>
        <dbReference type="PROSITE" id="PS51755"/>
    </source>
</evidence>
<feature type="DNA-binding region" description="OmpR/PhoB-type" evidence="2">
    <location>
        <begin position="12"/>
        <end position="110"/>
    </location>
</feature>
<dbReference type="EMBL" id="VFYP01000004">
    <property type="protein sequence ID" value="TPP06056.1"/>
    <property type="molecule type" value="Genomic_DNA"/>
</dbReference>
<dbReference type="AlphaFoldDB" id="A0A504U8C6"/>
<dbReference type="RefSeq" id="WP_140831368.1">
    <property type="nucleotide sequence ID" value="NZ_VFYP01000004.1"/>
</dbReference>
<dbReference type="InterPro" id="IPR003593">
    <property type="entry name" value="AAA+_ATPase"/>
</dbReference>
<protein>
    <submittedName>
        <fullName evidence="5">Transcriptional regulator</fullName>
    </submittedName>
</protein>
<dbReference type="PRINTS" id="PR00364">
    <property type="entry name" value="DISEASERSIST"/>
</dbReference>
<feature type="domain" description="OmpR/PhoB-type" evidence="4">
    <location>
        <begin position="12"/>
        <end position="110"/>
    </location>
</feature>
<dbReference type="GO" id="GO:0006355">
    <property type="term" value="P:regulation of DNA-templated transcription"/>
    <property type="evidence" value="ECO:0007669"/>
    <property type="project" value="InterPro"/>
</dbReference>
<proteinExistence type="predicted"/>
<dbReference type="InterPro" id="IPR002182">
    <property type="entry name" value="NB-ARC"/>
</dbReference>
<dbReference type="GO" id="GO:0043531">
    <property type="term" value="F:ADP binding"/>
    <property type="evidence" value="ECO:0007669"/>
    <property type="project" value="InterPro"/>
</dbReference>
<evidence type="ECO:0000256" key="1">
    <source>
        <dbReference type="ARBA" id="ARBA00023125"/>
    </source>
</evidence>
<reference evidence="5 6" key="1">
    <citation type="submission" date="2019-06" db="EMBL/GenBank/DDBJ databases">
        <title>Rhizobium sp. CL12 isolated from roots of soybean.</title>
        <authorList>
            <person name="Wang C."/>
        </authorList>
    </citation>
    <scope>NUCLEOTIDE SEQUENCE [LARGE SCALE GENOMIC DNA]</scope>
    <source>
        <strain evidence="5 6">CL12</strain>
    </source>
</reference>
<comment type="caution">
    <text evidence="5">The sequence shown here is derived from an EMBL/GenBank/DDBJ whole genome shotgun (WGS) entry which is preliminary data.</text>
</comment>
<feature type="compositionally biased region" description="Basic and acidic residues" evidence="3">
    <location>
        <begin position="920"/>
        <end position="933"/>
    </location>
</feature>
<sequence length="933" mass="103421">MAGRMVGNPMVDDEVEFGPFTLKAGKRTLTRDGSPVALGSRAMDILVCLTSNAGRLLTNAEIIRHAWPDTFVDETNLRVHISAIRRALGDTKRESVYVTNVPGRGYTFLAEVRRKARGASEVALPGPNQVPPTERRANATLFGRAAVLERLSEQLLGARLLTIVGPGGIGKSTVARAVLGRSFAEVIWVDLAELSSGELISTEVASKLDIPPRNDDIDAAIAEVLEGRDIVIVLDSCEHVVDEAAVFVESILSRTESPRFLATSREPLRSAGEWVHRLSPLDLPETGSSVAEAMESPAVQLFVNRAAACRGGYKLSDEDLSHVVELCQQVDGIALAIELAAARMDTMSAKALSTSLKDSFRLLSRGRRTALLRHQTLRATLDWSYFVLTPEEQRAIQRLSIFRGWFLPDAASAVLDDPDEVVESLVSKSLMVAEALSDTTRYRLLDTTRFYAVEKLVESGHYSSVMSRLAEYLSELFEISEQELYSASTEDWSLDFEQHVSSLRLALDWAFELGGDQILGVRLTVASLPLLFRLSLLDECFDWVTKAIAYLDAHPDLDEQRRMKLYAALGWPQMRSTEVPEKGVAAWTAALRIAERLGDVDYQLRAIWAIWVDAINRAEPQLGLQFAHDFATVAAESNDPVDKVVAKRIMGATLHWLGRHSQSRALLEEMIVEYDALPTGQTTRFQFDQRITAKIILARDLWVLGEGDRALVEAQSSVEYAISIGHELSLSNVLAEAACPLALLEGRFDLAKKYIALLKDHTKSLSLDVWNCYARCYEAEILLEEGKPEDCLVELRRSMSVLDHAGFNLFRTYFQSVEVRALAALTKFAEANQVIDSALTHCESSGERWCKPELLRIKGQLLYQGLANPPSAVVDKWFEAAEAEAKSQSAAAWQSRIDAYRSLSRPDDQFGAEAGVIKGVENKRDRPQNRSFQ</sequence>
<evidence type="ECO:0000313" key="5">
    <source>
        <dbReference type="EMBL" id="TPP06056.1"/>
    </source>
</evidence>
<dbReference type="SUPFAM" id="SSF52540">
    <property type="entry name" value="P-loop containing nucleoside triphosphate hydrolases"/>
    <property type="match status" value="1"/>
</dbReference>
<dbReference type="Gene3D" id="1.25.40.10">
    <property type="entry name" value="Tetratricopeptide repeat domain"/>
    <property type="match status" value="1"/>
</dbReference>
<dbReference type="GO" id="GO:0000160">
    <property type="term" value="P:phosphorelay signal transduction system"/>
    <property type="evidence" value="ECO:0007669"/>
    <property type="project" value="InterPro"/>
</dbReference>
<dbReference type="PANTHER" id="PTHR47691:SF3">
    <property type="entry name" value="HTH-TYPE TRANSCRIPTIONAL REGULATOR RV0890C-RELATED"/>
    <property type="match status" value="1"/>
</dbReference>
<dbReference type="GO" id="GO:0003677">
    <property type="term" value="F:DNA binding"/>
    <property type="evidence" value="ECO:0007669"/>
    <property type="project" value="UniProtKB-UniRule"/>
</dbReference>
<name>A0A504U8C6_9HYPH</name>
<dbReference type="PANTHER" id="PTHR47691">
    <property type="entry name" value="REGULATOR-RELATED"/>
    <property type="match status" value="1"/>
</dbReference>
<dbReference type="InterPro" id="IPR001867">
    <property type="entry name" value="OmpR/PhoB-type_DNA-bd"/>
</dbReference>